<dbReference type="PANTHER" id="PTHR43111">
    <property type="entry name" value="ALDEHYDE DEHYDROGENASE B-RELATED"/>
    <property type="match status" value="1"/>
</dbReference>
<dbReference type="InterPro" id="IPR016162">
    <property type="entry name" value="Ald_DH_N"/>
</dbReference>
<dbReference type="RefSeq" id="WP_376800709.1">
    <property type="nucleotide sequence ID" value="NZ_DBNB01000001.1"/>
</dbReference>
<dbReference type="Gene3D" id="3.40.309.10">
    <property type="entry name" value="Aldehyde Dehydrogenase, Chain A, domain 2"/>
    <property type="match status" value="1"/>
</dbReference>
<dbReference type="PANTHER" id="PTHR43111:SF1">
    <property type="entry name" value="ALDEHYDE DEHYDROGENASE B-RELATED"/>
    <property type="match status" value="1"/>
</dbReference>
<keyword evidence="1" id="KW-0560">Oxidoreductase</keyword>
<dbReference type="InterPro" id="IPR016161">
    <property type="entry name" value="Ald_DH/histidinol_DH"/>
</dbReference>
<dbReference type="SUPFAM" id="SSF54637">
    <property type="entry name" value="Thioesterase/thiol ester dehydrase-isomerase"/>
    <property type="match status" value="1"/>
</dbReference>
<accession>A0A1W9HXW9</accession>
<dbReference type="InterPro" id="IPR029069">
    <property type="entry name" value="HotDog_dom_sf"/>
</dbReference>
<dbReference type="InterPro" id="IPR016163">
    <property type="entry name" value="Ald_DH_C"/>
</dbReference>
<evidence type="ECO:0000313" key="5">
    <source>
        <dbReference type="Proteomes" id="UP000192872"/>
    </source>
</evidence>
<evidence type="ECO:0000259" key="3">
    <source>
        <dbReference type="Pfam" id="PF01575"/>
    </source>
</evidence>
<dbReference type="Pfam" id="PF01575">
    <property type="entry name" value="MaoC_dehydratas"/>
    <property type="match status" value="1"/>
</dbReference>
<dbReference type="GO" id="GO:0016620">
    <property type="term" value="F:oxidoreductase activity, acting on the aldehyde or oxo group of donors, NAD or NADP as acceptor"/>
    <property type="evidence" value="ECO:0007669"/>
    <property type="project" value="InterPro"/>
</dbReference>
<evidence type="ECO:0000256" key="1">
    <source>
        <dbReference type="ARBA" id="ARBA00023002"/>
    </source>
</evidence>
<feature type="domain" description="Aldehyde dehydrogenase" evidence="2">
    <location>
        <begin position="14"/>
        <end position="446"/>
    </location>
</feature>
<name>A0A1W9HXW9_9HYPH</name>
<dbReference type="NCBIfam" id="NF008868">
    <property type="entry name" value="PRK11903.1"/>
    <property type="match status" value="1"/>
</dbReference>
<feature type="domain" description="MaoC-like" evidence="3">
    <location>
        <begin position="543"/>
        <end position="646"/>
    </location>
</feature>
<protein>
    <submittedName>
        <fullName evidence="4">Phenylacetic acid degradation bifunctional protein PaaZ</fullName>
    </submittedName>
</protein>
<evidence type="ECO:0000313" key="4">
    <source>
        <dbReference type="EMBL" id="OQW52295.1"/>
    </source>
</evidence>
<dbReference type="InterPro" id="IPR002539">
    <property type="entry name" value="MaoC-like_dom"/>
</dbReference>
<dbReference type="CDD" id="cd07128">
    <property type="entry name" value="ALDH_MaoC-N"/>
    <property type="match status" value="1"/>
</dbReference>
<dbReference type="Gene3D" id="3.10.129.10">
    <property type="entry name" value="Hotdog Thioesterase"/>
    <property type="match status" value="1"/>
</dbReference>
<dbReference type="EMBL" id="LWDL01000014">
    <property type="protein sequence ID" value="OQW52295.1"/>
    <property type="molecule type" value="Genomic_DNA"/>
</dbReference>
<organism evidence="4 5">
    <name type="scientific">Candidatus Raskinella chloraquaticus</name>
    <dbReference type="NCBI Taxonomy" id="1951219"/>
    <lineage>
        <taxon>Bacteria</taxon>
        <taxon>Pseudomonadati</taxon>
        <taxon>Pseudomonadota</taxon>
        <taxon>Alphaproteobacteria</taxon>
        <taxon>Hyphomicrobiales</taxon>
        <taxon>Phreatobacteraceae</taxon>
        <taxon>Candidatus Raskinella</taxon>
    </lineage>
</organism>
<comment type="caution">
    <text evidence="4">The sequence shown here is derived from an EMBL/GenBank/DDBJ whole genome shotgun (WGS) entry which is preliminary data.</text>
</comment>
<dbReference type="Proteomes" id="UP000192872">
    <property type="component" value="Unassembled WGS sequence"/>
</dbReference>
<dbReference type="AlphaFoldDB" id="A0A1W9HXW9"/>
<dbReference type="InterPro" id="IPR011966">
    <property type="entry name" value="PaaN-DH"/>
</dbReference>
<evidence type="ECO:0000259" key="2">
    <source>
        <dbReference type="Pfam" id="PF00171"/>
    </source>
</evidence>
<dbReference type="Pfam" id="PF00171">
    <property type="entry name" value="Aldedh"/>
    <property type="match status" value="1"/>
</dbReference>
<proteinExistence type="predicted"/>
<dbReference type="InterPro" id="IPR015590">
    <property type="entry name" value="Aldehyde_DH_dom"/>
</dbReference>
<reference evidence="4 5" key="1">
    <citation type="journal article" date="2017" name="Water Res.">
        <title>Comammox in drinking water systems.</title>
        <authorList>
            <person name="Wang Y."/>
            <person name="Ma L."/>
            <person name="Mao Y."/>
            <person name="Jiang X."/>
            <person name="Xia Y."/>
            <person name="Yu K."/>
            <person name="Li B."/>
            <person name="Zhang T."/>
        </authorList>
    </citation>
    <scope>NUCLEOTIDE SEQUENCE [LARGE SCALE GENOMIC DNA]</scope>
    <source>
        <strain evidence="4">SG_bin8</strain>
    </source>
</reference>
<dbReference type="NCBIfam" id="TIGR02278">
    <property type="entry name" value="PaaN-DH"/>
    <property type="match status" value="1"/>
</dbReference>
<dbReference type="Gene3D" id="3.40.605.10">
    <property type="entry name" value="Aldehyde Dehydrogenase, Chain A, domain 1"/>
    <property type="match status" value="1"/>
</dbReference>
<gene>
    <name evidence="4" type="ORF">A4S15_08510</name>
</gene>
<dbReference type="SUPFAM" id="SSF53720">
    <property type="entry name" value="ALDH-like"/>
    <property type="match status" value="1"/>
</dbReference>
<sequence length="678" mass="72703">MSALVLESFAQGHWVAGTGAPVMIASAVTGEPVASASSDGIDMAAMVRYARTIGGAALRKLTFHQRADALKAIAGLLTTHKDALYELSFHTGATRSDGMVDIEGGIGTLFVYASKGKRELPDETFLLDGDVDYASKSGAFIGRHAYLPREGVAVHINAFNFPIWGMLEKFAPAILAGMPVITKPATTGAYLAEAAARLIIDSNILPPGALQLICGATHDLFDHLNGQDMIGFTGSMETSARLQSHPGLLKNAVPFVAERDSLNCSILAPDITVEDPEFEIFIREVFREMTVKAGQKCTAIRRILVPENRAEAVSAALIERLARLRIGDPRLETTRMGALASLSQRRDVRARIARLAGESDILFGDPSQVSVDGADAMKGAFLSPILLRVRDTASAETVHNVEAFGPVATLLPYRAIDDAIALANRGEGSLVGSLVTRDVDTARHVIFAAGAYHGRMLVLDRDCARESTGHGAPMPHLTHGGPGRAGGGEELGGVRAVKHHLRRIALQGSPAMMSAVLKSWIKGAPEITREQHPFRYAYDALVIGQTFHSKERVVTLADIEHFASFTGDIFYAHMDAEAVKGHPFFPGRIAHGYLLLAFAAGLFVDADKGPVLANYGLDNLRFLKPVSPGEAISVRLTVKSKASRHRDYGEVRWAVEITSSAGEPAATYELLTMNAHIA</sequence>
<dbReference type="STRING" id="1827387.A4S15_08510"/>